<sequence>MGYISVSGLDGDTQIRIDQSSDFISHPNRGLMVLVFRNTGNSQVVTSTILLGVVGKFIVVYCITGLLLF</sequence>
<evidence type="ECO:0000313" key="3">
    <source>
        <dbReference type="Proteomes" id="UP000828390"/>
    </source>
</evidence>
<comment type="caution">
    <text evidence="2">The sequence shown here is derived from an EMBL/GenBank/DDBJ whole genome shotgun (WGS) entry which is preliminary data.</text>
</comment>
<feature type="transmembrane region" description="Helical" evidence="1">
    <location>
        <begin position="44"/>
        <end position="68"/>
    </location>
</feature>
<organism evidence="2 3">
    <name type="scientific">Dreissena polymorpha</name>
    <name type="common">Zebra mussel</name>
    <name type="synonym">Mytilus polymorpha</name>
    <dbReference type="NCBI Taxonomy" id="45954"/>
    <lineage>
        <taxon>Eukaryota</taxon>
        <taxon>Metazoa</taxon>
        <taxon>Spiralia</taxon>
        <taxon>Lophotrochozoa</taxon>
        <taxon>Mollusca</taxon>
        <taxon>Bivalvia</taxon>
        <taxon>Autobranchia</taxon>
        <taxon>Heteroconchia</taxon>
        <taxon>Euheterodonta</taxon>
        <taxon>Imparidentia</taxon>
        <taxon>Neoheterodontei</taxon>
        <taxon>Myida</taxon>
        <taxon>Dreissenoidea</taxon>
        <taxon>Dreissenidae</taxon>
        <taxon>Dreissena</taxon>
    </lineage>
</organism>
<accession>A0A9D4BI90</accession>
<evidence type="ECO:0000256" key="1">
    <source>
        <dbReference type="SAM" id="Phobius"/>
    </source>
</evidence>
<reference evidence="2" key="1">
    <citation type="journal article" date="2019" name="bioRxiv">
        <title>The Genome of the Zebra Mussel, Dreissena polymorpha: A Resource for Invasive Species Research.</title>
        <authorList>
            <person name="McCartney M.A."/>
            <person name="Auch B."/>
            <person name="Kono T."/>
            <person name="Mallez S."/>
            <person name="Zhang Y."/>
            <person name="Obille A."/>
            <person name="Becker A."/>
            <person name="Abrahante J.E."/>
            <person name="Garbe J."/>
            <person name="Badalamenti J.P."/>
            <person name="Herman A."/>
            <person name="Mangelson H."/>
            <person name="Liachko I."/>
            <person name="Sullivan S."/>
            <person name="Sone E.D."/>
            <person name="Koren S."/>
            <person name="Silverstein K.A.T."/>
            <person name="Beckman K.B."/>
            <person name="Gohl D.M."/>
        </authorList>
    </citation>
    <scope>NUCLEOTIDE SEQUENCE</scope>
    <source>
        <strain evidence="2">Duluth1</strain>
        <tissue evidence="2">Whole animal</tissue>
    </source>
</reference>
<dbReference type="Proteomes" id="UP000828390">
    <property type="component" value="Unassembled WGS sequence"/>
</dbReference>
<reference evidence="2" key="2">
    <citation type="submission" date="2020-11" db="EMBL/GenBank/DDBJ databases">
        <authorList>
            <person name="McCartney M.A."/>
            <person name="Auch B."/>
            <person name="Kono T."/>
            <person name="Mallez S."/>
            <person name="Becker A."/>
            <person name="Gohl D.M."/>
            <person name="Silverstein K.A.T."/>
            <person name="Koren S."/>
            <person name="Bechman K.B."/>
            <person name="Herman A."/>
            <person name="Abrahante J.E."/>
            <person name="Garbe J."/>
        </authorList>
    </citation>
    <scope>NUCLEOTIDE SEQUENCE</scope>
    <source>
        <strain evidence="2">Duluth1</strain>
        <tissue evidence="2">Whole animal</tissue>
    </source>
</reference>
<keyword evidence="1" id="KW-0472">Membrane</keyword>
<proteinExistence type="predicted"/>
<dbReference type="EMBL" id="JAIWYP010000016">
    <property type="protein sequence ID" value="KAH3696580.1"/>
    <property type="molecule type" value="Genomic_DNA"/>
</dbReference>
<evidence type="ECO:0000313" key="2">
    <source>
        <dbReference type="EMBL" id="KAH3696580.1"/>
    </source>
</evidence>
<name>A0A9D4BI90_DREPO</name>
<keyword evidence="1" id="KW-0812">Transmembrane</keyword>
<dbReference type="AlphaFoldDB" id="A0A9D4BI90"/>
<keyword evidence="3" id="KW-1185">Reference proteome</keyword>
<protein>
    <submittedName>
        <fullName evidence="2">Uncharacterized protein</fullName>
    </submittedName>
</protein>
<keyword evidence="1" id="KW-1133">Transmembrane helix</keyword>
<gene>
    <name evidence="2" type="ORF">DPMN_084056</name>
</gene>